<dbReference type="Proteomes" id="UP001165652">
    <property type="component" value="Unassembled WGS sequence"/>
</dbReference>
<comment type="caution">
    <text evidence="1">The sequence shown here is derived from an EMBL/GenBank/DDBJ whole genome shotgun (WGS) entry which is preliminary data.</text>
</comment>
<evidence type="ECO:0000313" key="1">
    <source>
        <dbReference type="EMBL" id="MDC7786519.1"/>
    </source>
</evidence>
<reference evidence="1" key="2">
    <citation type="submission" date="2023-02" db="EMBL/GenBank/DDBJ databases">
        <authorList>
            <person name="Rayyan A."/>
            <person name="Meyer T."/>
            <person name="Kyndt J.A."/>
        </authorList>
    </citation>
    <scope>NUCLEOTIDE SEQUENCE</scope>
    <source>
        <strain evidence="1">DSM 9987</strain>
    </source>
</reference>
<gene>
    <name evidence="1" type="ORF">PQJ73_12575</name>
</gene>
<reference evidence="1" key="1">
    <citation type="journal article" date="2023" name="Microbiol Resour">
        <title>Genome Sequences of Rhodoplanes serenus and Two Thermotolerant Strains, Rhodoplanes tepidamans and 'Rhodoplanes cryptolactis,' Further Refine the Genus.</title>
        <authorList>
            <person name="Rayyan A.A."/>
            <person name="Kyndt J.A."/>
        </authorList>
    </citation>
    <scope>NUCLEOTIDE SEQUENCE</scope>
    <source>
        <strain evidence="1">DSM 9987</strain>
    </source>
</reference>
<sequence>MCWLLAALEIKLAFLRRVPEGSARRQARTRVRVAAAVLFLDRDHAARVVVTELSSECAIARRISSSIVGWSFFYSNRRGGQVDIFSLMMSPLRDGHAVVGSTETEAGTVLLAVTPAGDGRFWVTVGVPTAGHGTVWRGPTTAVPRSMVASVVVQCAPGTDWGQARWSAEPCPPKAEPGPLWHADPRALADFWKAIARLLNGDERLRVASAA</sequence>
<proteinExistence type="predicted"/>
<dbReference type="EMBL" id="JAQQLI010000017">
    <property type="protein sequence ID" value="MDC7786519.1"/>
    <property type="molecule type" value="Genomic_DNA"/>
</dbReference>
<accession>A0ABT5JA45</accession>
<name>A0ABT5JA45_RHOTP</name>
<dbReference type="RefSeq" id="WP_272777368.1">
    <property type="nucleotide sequence ID" value="NZ_JAQQLI010000017.1"/>
</dbReference>
<keyword evidence="2" id="KW-1185">Reference proteome</keyword>
<organism evidence="1 2">
    <name type="scientific">Rhodoplanes tepidamans</name>
    <name type="common">Rhodoplanes cryptolactis</name>
    <dbReference type="NCBI Taxonomy" id="200616"/>
    <lineage>
        <taxon>Bacteria</taxon>
        <taxon>Pseudomonadati</taxon>
        <taxon>Pseudomonadota</taxon>
        <taxon>Alphaproteobacteria</taxon>
        <taxon>Hyphomicrobiales</taxon>
        <taxon>Nitrobacteraceae</taxon>
        <taxon>Rhodoplanes</taxon>
    </lineage>
</organism>
<evidence type="ECO:0000313" key="2">
    <source>
        <dbReference type="Proteomes" id="UP001165652"/>
    </source>
</evidence>
<protein>
    <submittedName>
        <fullName evidence="1">Uncharacterized protein</fullName>
    </submittedName>
</protein>